<dbReference type="GO" id="GO:0005525">
    <property type="term" value="F:GTP binding"/>
    <property type="evidence" value="ECO:0007669"/>
    <property type="project" value="UniProtKB-KW"/>
</dbReference>
<evidence type="ECO:0000256" key="1">
    <source>
        <dbReference type="ARBA" id="ARBA00004496"/>
    </source>
</evidence>
<evidence type="ECO:0000256" key="5">
    <source>
        <dbReference type="ARBA" id="ARBA00022490"/>
    </source>
</evidence>
<keyword evidence="7 11" id="KW-0251">Elongation factor</keyword>
<keyword evidence="5" id="KW-0963">Cytoplasm</keyword>
<evidence type="ECO:0000313" key="12">
    <source>
        <dbReference type="Proteomes" id="UP000308133"/>
    </source>
</evidence>
<evidence type="ECO:0000256" key="6">
    <source>
        <dbReference type="ARBA" id="ARBA00022741"/>
    </source>
</evidence>
<evidence type="ECO:0000256" key="2">
    <source>
        <dbReference type="ARBA" id="ARBA00007249"/>
    </source>
</evidence>
<protein>
    <recommendedName>
        <fullName evidence="3">Elongation factor 1-alpha</fullName>
    </recommendedName>
</protein>
<dbReference type="CDD" id="cd03705">
    <property type="entry name" value="EF1_alpha_III"/>
    <property type="match status" value="1"/>
</dbReference>
<dbReference type="EMBL" id="PTQR01000128">
    <property type="protein sequence ID" value="TKX18449.1"/>
    <property type="molecule type" value="Genomic_DNA"/>
</dbReference>
<dbReference type="GO" id="GO:0003746">
    <property type="term" value="F:translation elongation factor activity"/>
    <property type="evidence" value="ECO:0007669"/>
    <property type="project" value="UniProtKB-KW"/>
</dbReference>
<dbReference type="PROSITE" id="PS00301">
    <property type="entry name" value="G_TR_1"/>
    <property type="match status" value="1"/>
</dbReference>
<dbReference type="InterPro" id="IPR004539">
    <property type="entry name" value="Transl_elong_EF1A_euk/arc"/>
</dbReference>
<dbReference type="InterPro" id="IPR050100">
    <property type="entry name" value="TRAFAC_GTPase_members"/>
</dbReference>
<dbReference type="InterPro" id="IPR027417">
    <property type="entry name" value="P-loop_NTPase"/>
</dbReference>
<dbReference type="FunFam" id="2.40.30.10:FF:000003">
    <property type="entry name" value="Elongation factor 1-alpha"/>
    <property type="match status" value="1"/>
</dbReference>
<dbReference type="SUPFAM" id="SSF52540">
    <property type="entry name" value="P-loop containing nucleoside triphosphate hydrolases"/>
    <property type="match status" value="2"/>
</dbReference>
<keyword evidence="9" id="KW-0342">GTP-binding</keyword>
<dbReference type="InterPro" id="IPR054696">
    <property type="entry name" value="GTP-eEF1A_C"/>
</dbReference>
<proteinExistence type="inferred from homology"/>
<reference evidence="11 12" key="1">
    <citation type="submission" date="2018-02" db="EMBL/GenBank/DDBJ databases">
        <title>Draft genome sequences of Elsinoe sp., causing black scab on jojoba.</title>
        <authorList>
            <person name="Stodart B."/>
            <person name="Jeffress S."/>
            <person name="Ash G."/>
            <person name="Arun Chinnappa K."/>
        </authorList>
    </citation>
    <scope>NUCLEOTIDE SEQUENCE [LARGE SCALE GENOMIC DNA]</scope>
    <source>
        <strain evidence="11 12">Hillstone_2</strain>
    </source>
</reference>
<dbReference type="Pfam" id="PF03144">
    <property type="entry name" value="GTP_EFTU_D2"/>
    <property type="match status" value="1"/>
</dbReference>
<dbReference type="Pfam" id="PF22594">
    <property type="entry name" value="GTP-eEF1A_C"/>
    <property type="match status" value="1"/>
</dbReference>
<evidence type="ECO:0000256" key="7">
    <source>
        <dbReference type="ARBA" id="ARBA00022768"/>
    </source>
</evidence>
<dbReference type="Gene3D" id="3.40.50.300">
    <property type="entry name" value="P-loop containing nucleotide triphosphate hydrolases"/>
    <property type="match status" value="2"/>
</dbReference>
<dbReference type="InterPro" id="IPR009001">
    <property type="entry name" value="Transl_elong_EF1A/Init_IF2_C"/>
</dbReference>
<dbReference type="Pfam" id="PF00009">
    <property type="entry name" value="GTP_EFTU"/>
    <property type="match status" value="2"/>
</dbReference>
<comment type="caution">
    <text evidence="11">The sequence shown here is derived from an EMBL/GenBank/DDBJ whole genome shotgun (WGS) entry which is preliminary data.</text>
</comment>
<dbReference type="CDD" id="cd03693">
    <property type="entry name" value="EF1_alpha_II"/>
    <property type="match status" value="1"/>
</dbReference>
<dbReference type="InterPro" id="IPR004161">
    <property type="entry name" value="EFTu-like_2"/>
</dbReference>
<sequence>MHINVVVIGHVDSGKSTTTGRKLVLPFPIQQQGSHKYADLIYKCGGIDKRTIEKFEKEAAELGKGSFKYAWVLDKLKAERERGITIDIALWKFETPRYYVTMLLPAAACCRLLVALQFSRRPHFLFTFCSHLIFIDRFKMEDFYRVDLGSIESHVDDSAFTLLSLDLPGWFINSEIKVAFAERSAWDAVVAAAPLHVAPGLDSVLSSAEAPSILFFKSLPSPSETSKQWGVYVLVLERPGFPPLIYIGSGTNAASRIRGRFNGYLNGSGPFAELVRKALRNGYKISSMGMLCWTDLPPPHLVPRLRARFFALEAVFTIIFCACVKMIMDDVFIPDFFLWKRDDVDWQPACTHLSLSDDVRGDLKLSDEELNAAAALHRKRLAAKTQRYRKRKRDEDEEGYLQQQLDQHNAWSARNPGRVNEIAAGVRDRAKAAGRFRCETCDHNAATQYALDEHLKSASHAAAVKAGKKVVKPLSAAASARRNSRADAVANLDAPGHRDFIKNMITGTSQADCAILIIAAGTGEFEAGISKDGQTREHALLAYTLGVKQLIVAINKMDTTKWSEERFNEIIKETSNFIKKVGYNPKHVPFVPISGFNGDNMIEPSSNCPWYKGWEKETKSKATGKTLLEAIDAIDPPSRPSDKPLRLPLQDVYKIGGIGTVPVGRVETGTIKAGMVVTFAPAGVTTEVKSVEMHHEQLTAGLPGDNVGFNVKNVSVKEIRRGNVAGDSKQDPPKGCESFNAQVIVLNHPGQVGAGYAPVLDCHTAHIACKFSELLEKIDRRTGKSIENTPKFIKSGDAAIVKMVPSKPMCVEAFTEYPPLGRFAVRDMRQTVAVGVIKSVVKTDKGGAGKVTKAAQKATGKK</sequence>
<evidence type="ECO:0000256" key="9">
    <source>
        <dbReference type="ARBA" id="ARBA00023134"/>
    </source>
</evidence>
<dbReference type="SUPFAM" id="SSF50465">
    <property type="entry name" value="EF-Tu/eEF-1alpha/eIF2-gamma C-terminal domain"/>
    <property type="match status" value="1"/>
</dbReference>
<dbReference type="PROSITE" id="PS51722">
    <property type="entry name" value="G_TR_2"/>
    <property type="match status" value="1"/>
</dbReference>
<dbReference type="GO" id="GO:0003924">
    <property type="term" value="F:GTPase activity"/>
    <property type="evidence" value="ECO:0007669"/>
    <property type="project" value="InterPro"/>
</dbReference>
<keyword evidence="8" id="KW-0648">Protein biosynthesis</keyword>
<keyword evidence="6" id="KW-0547">Nucleotide-binding</keyword>
<dbReference type="SUPFAM" id="SSF50447">
    <property type="entry name" value="Translation proteins"/>
    <property type="match status" value="1"/>
</dbReference>
<gene>
    <name evidence="11" type="ORF">C1H76_9238</name>
</gene>
<dbReference type="PANTHER" id="PTHR23115">
    <property type="entry name" value="TRANSLATION FACTOR"/>
    <property type="match status" value="1"/>
</dbReference>
<evidence type="ECO:0000256" key="8">
    <source>
        <dbReference type="ARBA" id="ARBA00022917"/>
    </source>
</evidence>
<name>A0A4U7AL65_9PEZI</name>
<dbReference type="GO" id="GO:0005737">
    <property type="term" value="C:cytoplasm"/>
    <property type="evidence" value="ECO:0007669"/>
    <property type="project" value="UniProtKB-SubCell"/>
</dbReference>
<evidence type="ECO:0000256" key="4">
    <source>
        <dbReference type="ARBA" id="ARBA00022481"/>
    </source>
</evidence>
<dbReference type="Gene3D" id="2.40.30.10">
    <property type="entry name" value="Translation factors"/>
    <property type="match status" value="2"/>
</dbReference>
<comment type="subcellular location">
    <subcellularLocation>
        <location evidence="1">Cytoplasm</location>
    </subcellularLocation>
</comment>
<evidence type="ECO:0000256" key="3">
    <source>
        <dbReference type="ARBA" id="ARBA00013870"/>
    </source>
</evidence>
<accession>A0A4U7AL65</accession>
<organism evidence="11 12">
    <name type="scientific">Elsinoe australis</name>
    <dbReference type="NCBI Taxonomy" id="40998"/>
    <lineage>
        <taxon>Eukaryota</taxon>
        <taxon>Fungi</taxon>
        <taxon>Dikarya</taxon>
        <taxon>Ascomycota</taxon>
        <taxon>Pezizomycotina</taxon>
        <taxon>Dothideomycetes</taxon>
        <taxon>Dothideomycetidae</taxon>
        <taxon>Myriangiales</taxon>
        <taxon>Elsinoaceae</taxon>
        <taxon>Elsinoe</taxon>
    </lineage>
</organism>
<dbReference type="InterPro" id="IPR031157">
    <property type="entry name" value="G_TR_CS"/>
</dbReference>
<feature type="domain" description="Tr-type G" evidence="10">
    <location>
        <begin position="492"/>
        <end position="641"/>
    </location>
</feature>
<dbReference type="FunFam" id="2.40.30.10:FF:000005">
    <property type="entry name" value="Elongation factor 1-alpha"/>
    <property type="match status" value="1"/>
</dbReference>
<dbReference type="InterPro" id="IPR000795">
    <property type="entry name" value="T_Tr_GTP-bd_dom"/>
</dbReference>
<dbReference type="NCBIfam" id="TIGR00483">
    <property type="entry name" value="EF-1_alpha"/>
    <property type="match status" value="1"/>
</dbReference>
<dbReference type="AlphaFoldDB" id="A0A4U7AL65"/>
<dbReference type="InterPro" id="IPR009000">
    <property type="entry name" value="Transl_B-barrel_sf"/>
</dbReference>
<evidence type="ECO:0000259" key="10">
    <source>
        <dbReference type="PROSITE" id="PS51722"/>
    </source>
</evidence>
<dbReference type="Proteomes" id="UP000308133">
    <property type="component" value="Unassembled WGS sequence"/>
</dbReference>
<keyword evidence="4" id="KW-0488">Methylation</keyword>
<comment type="similarity">
    <text evidence="2">Belongs to the TRAFAC class translation factor GTPase superfamily. Classic translation factor GTPase family. EF-Tu/EF-1A subfamily.</text>
</comment>
<evidence type="ECO:0000313" key="11">
    <source>
        <dbReference type="EMBL" id="TKX18449.1"/>
    </source>
</evidence>